<reference evidence="1 2" key="1">
    <citation type="submission" date="2011-07" db="EMBL/GenBank/DDBJ databases">
        <title>The Genome Sequence of Prevotella oulorum F0390.</title>
        <authorList>
            <consortium name="The Broad Institute Genome Sequencing Platform"/>
            <consortium name="The Broad Institute Genome Sequencing Center for Infectious Disease"/>
            <person name="Earl A."/>
            <person name="Ward D."/>
            <person name="Feldgarden M."/>
            <person name="Gevers D."/>
            <person name="Izard J."/>
            <person name="Ganesan A."/>
            <person name="Baranova O.V."/>
            <person name="Blanton J.M."/>
            <person name="Tanner A.C."/>
            <person name="Dewhirst F.E."/>
            <person name="Young S.K."/>
            <person name="Zeng Q."/>
            <person name="Gargeya S."/>
            <person name="Fitzgerald M."/>
            <person name="Haas B."/>
            <person name="Abouelleil A."/>
            <person name="Alvarado L."/>
            <person name="Arachchi H.M."/>
            <person name="Berlin A."/>
            <person name="Brown A."/>
            <person name="Chapman S.B."/>
            <person name="Chen Z."/>
            <person name="Dunbar C."/>
            <person name="Freedman E."/>
            <person name="Gearin G."/>
            <person name="Gellesch M."/>
            <person name="Goldberg J."/>
            <person name="Griggs A."/>
            <person name="Gujja S."/>
            <person name="Heiman D."/>
            <person name="Howarth C."/>
            <person name="Larson L."/>
            <person name="Lui A."/>
            <person name="MacDonald P.J.P."/>
            <person name="Mehta T."/>
            <person name="Montmayeur A."/>
            <person name="Murphy C."/>
            <person name="Neiman D."/>
            <person name="Pearson M."/>
            <person name="Priest M."/>
            <person name="Roberts A."/>
            <person name="Saif S."/>
            <person name="Shea T."/>
            <person name="Shenoy N."/>
            <person name="Sisk P."/>
            <person name="Stolte C."/>
            <person name="Sykes S."/>
            <person name="Wortman J."/>
            <person name="Nusbaum C."/>
            <person name="Birren B."/>
        </authorList>
    </citation>
    <scope>NUCLEOTIDE SEQUENCE [LARGE SCALE GENOMIC DNA]</scope>
    <source>
        <strain evidence="1 2">F0390</strain>
    </source>
</reference>
<dbReference type="GeneID" id="95427169"/>
<protein>
    <submittedName>
        <fullName evidence="1">Uncharacterized protein</fullName>
    </submittedName>
</protein>
<accession>G1WB96</accession>
<dbReference type="PATRIC" id="fig|702438.4.peg.1132"/>
<sequence>MRVFYNILVFISFLTISCTHTINREDVCGKWFYKSTKIYLYQDGRAYITNIRGSFPVSDDIPDTLTCKWKMEDNRITITGMYMFEMYAKDKNELYAYKGDPDDLNTFSFKRIQDK</sequence>
<dbReference type="AlphaFoldDB" id="G1WB96"/>
<keyword evidence="2" id="KW-1185">Reference proteome</keyword>
<evidence type="ECO:0000313" key="2">
    <source>
        <dbReference type="Proteomes" id="UP000005141"/>
    </source>
</evidence>
<proteinExistence type="predicted"/>
<name>G1WB96_9BACT</name>
<gene>
    <name evidence="1" type="ORF">HMPREF9431_01097</name>
</gene>
<dbReference type="RefSeq" id="WP_004380120.1">
    <property type="nucleotide sequence ID" value="NZ_JH114215.1"/>
</dbReference>
<evidence type="ECO:0000313" key="1">
    <source>
        <dbReference type="EMBL" id="EGV32329.1"/>
    </source>
</evidence>
<dbReference type="Proteomes" id="UP000005141">
    <property type="component" value="Unassembled WGS sequence"/>
</dbReference>
<organism evidence="1 2">
    <name type="scientific">Segatella oulorum F0390</name>
    <dbReference type="NCBI Taxonomy" id="702438"/>
    <lineage>
        <taxon>Bacteria</taxon>
        <taxon>Pseudomonadati</taxon>
        <taxon>Bacteroidota</taxon>
        <taxon>Bacteroidia</taxon>
        <taxon>Bacteroidales</taxon>
        <taxon>Prevotellaceae</taxon>
        <taxon>Segatella</taxon>
    </lineage>
</organism>
<dbReference type="HOGENOM" id="CLU_2106780_0_0_10"/>
<dbReference type="EMBL" id="ADGI01000036">
    <property type="protein sequence ID" value="EGV32329.1"/>
    <property type="molecule type" value="Genomic_DNA"/>
</dbReference>
<dbReference type="PROSITE" id="PS51257">
    <property type="entry name" value="PROKAR_LIPOPROTEIN"/>
    <property type="match status" value="1"/>
</dbReference>
<comment type="caution">
    <text evidence="1">The sequence shown here is derived from an EMBL/GenBank/DDBJ whole genome shotgun (WGS) entry which is preliminary data.</text>
</comment>